<evidence type="ECO:0000256" key="2">
    <source>
        <dbReference type="ARBA" id="ARBA00022491"/>
    </source>
</evidence>
<keyword evidence="2" id="KW-0678">Repressor</keyword>
<protein>
    <recommendedName>
        <fullName evidence="13">C2H2-type domain-containing protein</fullName>
    </recommendedName>
</protein>
<evidence type="ECO:0000256" key="5">
    <source>
        <dbReference type="ARBA" id="ARBA00022771"/>
    </source>
</evidence>
<dbReference type="InterPro" id="IPR059034">
    <property type="entry name" value="SH3_AEBP2_C"/>
</dbReference>
<evidence type="ECO:0000313" key="15">
    <source>
        <dbReference type="Proteomes" id="UP001217089"/>
    </source>
</evidence>
<dbReference type="Proteomes" id="UP001217089">
    <property type="component" value="Unassembled WGS sequence"/>
</dbReference>
<evidence type="ECO:0000256" key="9">
    <source>
        <dbReference type="ARBA" id="ARBA00023163"/>
    </source>
</evidence>
<dbReference type="SMART" id="SM00355">
    <property type="entry name" value="ZnF_C2H2"/>
    <property type="match status" value="3"/>
</dbReference>
<keyword evidence="10" id="KW-0539">Nucleus</keyword>
<dbReference type="Gene3D" id="3.30.160.60">
    <property type="entry name" value="Classic Zinc Finger"/>
    <property type="match status" value="2"/>
</dbReference>
<dbReference type="PANTHER" id="PTHR46541:SF1">
    <property type="entry name" value="ZINC FINGER PROTEIN AEBP2"/>
    <property type="match status" value="1"/>
</dbReference>
<evidence type="ECO:0000256" key="8">
    <source>
        <dbReference type="ARBA" id="ARBA00023015"/>
    </source>
</evidence>
<organism evidence="14 15">
    <name type="scientific">Tegillarca granosa</name>
    <name type="common">Malaysian cockle</name>
    <name type="synonym">Anadara granosa</name>
    <dbReference type="NCBI Taxonomy" id="220873"/>
    <lineage>
        <taxon>Eukaryota</taxon>
        <taxon>Metazoa</taxon>
        <taxon>Spiralia</taxon>
        <taxon>Lophotrochozoa</taxon>
        <taxon>Mollusca</taxon>
        <taxon>Bivalvia</taxon>
        <taxon>Autobranchia</taxon>
        <taxon>Pteriomorphia</taxon>
        <taxon>Arcoida</taxon>
        <taxon>Arcoidea</taxon>
        <taxon>Arcidae</taxon>
        <taxon>Tegillarca</taxon>
    </lineage>
</organism>
<keyword evidence="7" id="KW-0156">Chromatin regulator</keyword>
<dbReference type="InterPro" id="IPR036236">
    <property type="entry name" value="Znf_C2H2_sf"/>
</dbReference>
<dbReference type="SUPFAM" id="SSF57667">
    <property type="entry name" value="beta-beta-alpha zinc fingers"/>
    <property type="match status" value="1"/>
</dbReference>
<keyword evidence="6" id="KW-0862">Zinc</keyword>
<evidence type="ECO:0000259" key="13">
    <source>
        <dbReference type="PROSITE" id="PS00028"/>
    </source>
</evidence>
<feature type="domain" description="C2H2-type" evidence="13">
    <location>
        <begin position="194"/>
        <end position="216"/>
    </location>
</feature>
<evidence type="ECO:0000256" key="1">
    <source>
        <dbReference type="ARBA" id="ARBA00004123"/>
    </source>
</evidence>
<keyword evidence="8" id="KW-0805">Transcription regulation</keyword>
<comment type="caution">
    <text evidence="14">The sequence shown here is derived from an EMBL/GenBank/DDBJ whole genome shotgun (WGS) entry which is preliminary data.</text>
</comment>
<evidence type="ECO:0000256" key="10">
    <source>
        <dbReference type="ARBA" id="ARBA00023242"/>
    </source>
</evidence>
<evidence type="ECO:0000256" key="4">
    <source>
        <dbReference type="ARBA" id="ARBA00022737"/>
    </source>
</evidence>
<name>A0ABQ9FCU5_TEGGR</name>
<dbReference type="PROSITE" id="PS00028">
    <property type="entry name" value="ZINC_FINGER_C2H2_1"/>
    <property type="match status" value="1"/>
</dbReference>
<keyword evidence="5" id="KW-0863">Zinc-finger</keyword>
<keyword evidence="3" id="KW-0479">Metal-binding</keyword>
<keyword evidence="15" id="KW-1185">Reference proteome</keyword>
<dbReference type="InterPro" id="IPR052130">
    <property type="entry name" value="AEBP2/jing_C2H2-ZnF"/>
</dbReference>
<evidence type="ECO:0000256" key="3">
    <source>
        <dbReference type="ARBA" id="ARBA00022723"/>
    </source>
</evidence>
<keyword evidence="4" id="KW-0677">Repeat</keyword>
<evidence type="ECO:0000256" key="6">
    <source>
        <dbReference type="ARBA" id="ARBA00022833"/>
    </source>
</evidence>
<feature type="compositionally biased region" description="Polar residues" evidence="12">
    <location>
        <begin position="217"/>
        <end position="227"/>
    </location>
</feature>
<comment type="subcellular location">
    <subcellularLocation>
        <location evidence="1">Nucleus</location>
    </subcellularLocation>
</comment>
<comment type="similarity">
    <text evidence="11">Belongs to the AEBP2/jing C2H2-type zinc-finger family.</text>
</comment>
<dbReference type="InterPro" id="IPR013087">
    <property type="entry name" value="Znf_C2H2_type"/>
</dbReference>
<proteinExistence type="inferred from homology"/>
<keyword evidence="9" id="KW-0804">Transcription</keyword>
<gene>
    <name evidence="14" type="ORF">KUTeg_007294</name>
</gene>
<evidence type="ECO:0000313" key="14">
    <source>
        <dbReference type="EMBL" id="KAJ8315144.1"/>
    </source>
</evidence>
<feature type="region of interest" description="Disordered" evidence="12">
    <location>
        <begin position="217"/>
        <end position="236"/>
    </location>
</feature>
<dbReference type="Pfam" id="PF26014">
    <property type="entry name" value="SH3_AEBP2_C"/>
    <property type="match status" value="1"/>
</dbReference>
<reference evidence="14 15" key="1">
    <citation type="submission" date="2022-12" db="EMBL/GenBank/DDBJ databases">
        <title>Chromosome-level genome of Tegillarca granosa.</title>
        <authorList>
            <person name="Kim J."/>
        </authorList>
    </citation>
    <scope>NUCLEOTIDE SEQUENCE [LARGE SCALE GENOMIC DNA]</scope>
    <source>
        <strain evidence="14">Teg-2019</strain>
        <tissue evidence="14">Adductor muscle</tissue>
    </source>
</reference>
<evidence type="ECO:0000256" key="7">
    <source>
        <dbReference type="ARBA" id="ARBA00022853"/>
    </source>
</evidence>
<evidence type="ECO:0000256" key="12">
    <source>
        <dbReference type="SAM" id="MobiDB-lite"/>
    </source>
</evidence>
<accession>A0ABQ9FCU5</accession>
<dbReference type="EMBL" id="JARBDR010000337">
    <property type="protein sequence ID" value="KAJ8315144.1"/>
    <property type="molecule type" value="Genomic_DNA"/>
</dbReference>
<sequence length="357" mass="41657">MKADNSDIPAVRKFKSFLIDDVKERFGLTDDRSSKEELSNSHFTFPRLELWPDKNEDSCSSLPEEKEIRKITNGPCMGQITPDTSRSCTPLSLSGSYVLSPISKDGTTTDPLTNNNNKDSTSTCCQWTDCDIELETVNLMDHIKQKHVETQHLGENKTFKCLWKGCKVYDKTSSSKSWLERHILCHSGDKPFKCIVDGCHMRFTSQKGLERHVNRHFNSIQTPNQKPQKSREDTPTKLWRRKRVKRRRPEGKKPTDYFDIGIMERLQQQLCSNCKKKGRIRKSKSFITLDTRECEVKHCTPQYVYIHTRLSDEWVPESEMAVLHTRVIPINKLPLDTAINLHPSLYHQHRYRKHRRK</sequence>
<dbReference type="PANTHER" id="PTHR46541">
    <property type="entry name" value="ZINC FINGER PROTEIN AEBP2"/>
    <property type="match status" value="1"/>
</dbReference>
<evidence type="ECO:0000256" key="11">
    <source>
        <dbReference type="ARBA" id="ARBA00037930"/>
    </source>
</evidence>